<name>A0ABX0XZ48_9ACTN</name>
<keyword evidence="9" id="KW-1185">Reference proteome</keyword>
<dbReference type="Gene3D" id="3.30.420.40">
    <property type="match status" value="2"/>
</dbReference>
<feature type="region of interest" description="Disordered" evidence="5">
    <location>
        <begin position="511"/>
        <end position="540"/>
    </location>
</feature>
<dbReference type="InterPro" id="IPR050406">
    <property type="entry name" value="FGGY_Carb_Kinase"/>
</dbReference>
<dbReference type="PROSITE" id="PS00933">
    <property type="entry name" value="FGGY_KINASES_1"/>
    <property type="match status" value="1"/>
</dbReference>
<sequence>MTSPQRSPPRVMIGLDVGTTAAKAVAFGLDSDWRRLALREYPVVEPVPGWYEQDPERIAECAAAALAECVAGVGDAEVLGISVSAAMHGLIGLDAVMRPVTRLVIWADSRADGEARALRTDGQAAELHRHTGIPVHPMTPLTKLMWFARHDRRTCAAARWWFGLKDYLLWRLTGTLATDLSSAGGTGMLDLATRTWSPAAVELAGISAEQLPSILPTTATLTLAATAASRIGLPAGTPVVAGAADGPLGNLGTGAVSPGVAGLSLGTSGAVRMVIPEPKVDDRGTLFCYALTDSAWVVGGAISNGGLVVRWAGRALTPDLLTGPPEQHHDEEVLDLAATAPAGSDGLVVLPYLVAERAPLWDPDLPGAILGLRAQHTRAHLIRAAVEGVCLQLRAVVDQLDRLWPVTAVRATGGTFRAALWRETMAAVLARPLTVVGEAEGTALGAAALGLVALGHATRLGTAAARLSPPDAAPESPVEAPPDLVATYARLRASLPGLVRGLESAAGALAPTTPAAAAATRSAPAPAPRTVPGTPPGGGG</sequence>
<gene>
    <name evidence="8" type="ORF">HC031_16760</name>
</gene>
<evidence type="ECO:0000256" key="1">
    <source>
        <dbReference type="ARBA" id="ARBA00009156"/>
    </source>
</evidence>
<evidence type="ECO:0000256" key="4">
    <source>
        <dbReference type="RuleBase" id="RU003733"/>
    </source>
</evidence>
<reference evidence="8 9" key="1">
    <citation type="submission" date="2020-03" db="EMBL/GenBank/DDBJ databases">
        <title>WGS of the type strain of Planosporangium spp.</title>
        <authorList>
            <person name="Thawai C."/>
        </authorList>
    </citation>
    <scope>NUCLEOTIDE SEQUENCE [LARGE SCALE GENOMIC DNA]</scope>
    <source>
        <strain evidence="8 9">TBRC 5610</strain>
    </source>
</reference>
<evidence type="ECO:0000256" key="3">
    <source>
        <dbReference type="ARBA" id="ARBA00022777"/>
    </source>
</evidence>
<comment type="caution">
    <text evidence="8">The sequence shown here is derived from an EMBL/GenBank/DDBJ whole genome shotgun (WGS) entry which is preliminary data.</text>
</comment>
<feature type="compositionally biased region" description="Low complexity" evidence="5">
    <location>
        <begin position="511"/>
        <end position="524"/>
    </location>
</feature>
<dbReference type="Pfam" id="PF00370">
    <property type="entry name" value="FGGY_N"/>
    <property type="match status" value="1"/>
</dbReference>
<comment type="similarity">
    <text evidence="1 4">Belongs to the FGGY kinase family.</text>
</comment>
<evidence type="ECO:0000313" key="8">
    <source>
        <dbReference type="EMBL" id="NJC71354.1"/>
    </source>
</evidence>
<dbReference type="PIRSF" id="PIRSF000538">
    <property type="entry name" value="GlpK"/>
    <property type="match status" value="1"/>
</dbReference>
<dbReference type="EMBL" id="JAATVY010000011">
    <property type="protein sequence ID" value="NJC71354.1"/>
    <property type="molecule type" value="Genomic_DNA"/>
</dbReference>
<dbReference type="InterPro" id="IPR018485">
    <property type="entry name" value="FGGY_C"/>
</dbReference>
<proteinExistence type="inferred from homology"/>
<dbReference type="PANTHER" id="PTHR43095:SF2">
    <property type="entry name" value="GLUCONOKINASE"/>
    <property type="match status" value="1"/>
</dbReference>
<keyword evidence="2 4" id="KW-0808">Transferase</keyword>
<dbReference type="PROSITE" id="PS00445">
    <property type="entry name" value="FGGY_KINASES_2"/>
    <property type="match status" value="1"/>
</dbReference>
<dbReference type="InterPro" id="IPR018484">
    <property type="entry name" value="FGGY_N"/>
</dbReference>
<dbReference type="SUPFAM" id="SSF53067">
    <property type="entry name" value="Actin-like ATPase domain"/>
    <property type="match status" value="2"/>
</dbReference>
<protein>
    <submittedName>
        <fullName evidence="8">Gluconokinase</fullName>
    </submittedName>
</protein>
<dbReference type="Pfam" id="PF02782">
    <property type="entry name" value="FGGY_C"/>
    <property type="match status" value="1"/>
</dbReference>
<evidence type="ECO:0000313" key="9">
    <source>
        <dbReference type="Proteomes" id="UP000722989"/>
    </source>
</evidence>
<evidence type="ECO:0000259" key="6">
    <source>
        <dbReference type="Pfam" id="PF00370"/>
    </source>
</evidence>
<evidence type="ECO:0000256" key="5">
    <source>
        <dbReference type="SAM" id="MobiDB-lite"/>
    </source>
</evidence>
<dbReference type="PANTHER" id="PTHR43095">
    <property type="entry name" value="SUGAR KINASE"/>
    <property type="match status" value="1"/>
</dbReference>
<dbReference type="InterPro" id="IPR018483">
    <property type="entry name" value="Carb_kinase_FGGY_CS"/>
</dbReference>
<feature type="domain" description="Carbohydrate kinase FGGY N-terminal" evidence="6">
    <location>
        <begin position="11"/>
        <end position="252"/>
    </location>
</feature>
<dbReference type="CDD" id="cd07770">
    <property type="entry name" value="ASKHA_NBD_FGGY_GntK"/>
    <property type="match status" value="1"/>
</dbReference>
<feature type="domain" description="Carbohydrate kinase FGGY C-terminal" evidence="7">
    <location>
        <begin position="263"/>
        <end position="454"/>
    </location>
</feature>
<evidence type="ECO:0000259" key="7">
    <source>
        <dbReference type="Pfam" id="PF02782"/>
    </source>
</evidence>
<feature type="compositionally biased region" description="Pro residues" evidence="5">
    <location>
        <begin position="525"/>
        <end position="540"/>
    </location>
</feature>
<organism evidence="8 9">
    <name type="scientific">Planosporangium thailandense</name>
    <dbReference type="NCBI Taxonomy" id="765197"/>
    <lineage>
        <taxon>Bacteria</taxon>
        <taxon>Bacillati</taxon>
        <taxon>Actinomycetota</taxon>
        <taxon>Actinomycetes</taxon>
        <taxon>Micromonosporales</taxon>
        <taxon>Micromonosporaceae</taxon>
        <taxon>Planosporangium</taxon>
    </lineage>
</organism>
<dbReference type="Proteomes" id="UP000722989">
    <property type="component" value="Unassembled WGS sequence"/>
</dbReference>
<evidence type="ECO:0000256" key="2">
    <source>
        <dbReference type="ARBA" id="ARBA00022679"/>
    </source>
</evidence>
<dbReference type="InterPro" id="IPR000577">
    <property type="entry name" value="Carb_kinase_FGGY"/>
</dbReference>
<accession>A0ABX0XZ48</accession>
<dbReference type="InterPro" id="IPR043129">
    <property type="entry name" value="ATPase_NBD"/>
</dbReference>
<keyword evidence="3 4" id="KW-0418">Kinase</keyword>